<dbReference type="GO" id="GO:0005484">
    <property type="term" value="F:SNAP receptor activity"/>
    <property type="evidence" value="ECO:0000318"/>
    <property type="project" value="GO_Central"/>
</dbReference>
<organism evidence="11 12">
    <name type="scientific">Trichomonas vaginalis (strain ATCC PRA-98 / G3)</name>
    <dbReference type="NCBI Taxonomy" id="412133"/>
    <lineage>
        <taxon>Eukaryota</taxon>
        <taxon>Metamonada</taxon>
        <taxon>Parabasalia</taxon>
        <taxon>Trichomonadida</taxon>
        <taxon>Trichomonadidae</taxon>
        <taxon>Trichomonas</taxon>
    </lineage>
</organism>
<dbReference type="GO" id="GO:0006886">
    <property type="term" value="P:intracellular protein transport"/>
    <property type="evidence" value="ECO:0000318"/>
    <property type="project" value="GO_Central"/>
</dbReference>
<dbReference type="GO" id="GO:0012505">
    <property type="term" value="C:endomembrane system"/>
    <property type="evidence" value="ECO:0000318"/>
    <property type="project" value="GO_Central"/>
</dbReference>
<dbReference type="GO" id="GO:0000139">
    <property type="term" value="C:Golgi membrane"/>
    <property type="evidence" value="ECO:0007669"/>
    <property type="project" value="UniProtKB-SubCell"/>
</dbReference>
<dbReference type="VEuPathDB" id="TrichDB:TVAG_403210"/>
<feature type="transmembrane region" description="Helical" evidence="9">
    <location>
        <begin position="73"/>
        <end position="93"/>
    </location>
</feature>
<evidence type="ECO:0000256" key="9">
    <source>
        <dbReference type="SAM" id="Phobius"/>
    </source>
</evidence>
<name>A2F8V7_TRIV3</name>
<evidence type="ECO:0000313" key="11">
    <source>
        <dbReference type="EMBL" id="EAX98639.1"/>
    </source>
</evidence>
<dbReference type="eggNOG" id="KOG0809">
    <property type="taxonomic scope" value="Eukaryota"/>
</dbReference>
<feature type="domain" description="T-SNARE coiled-coil homology" evidence="10">
    <location>
        <begin position="2"/>
        <end position="64"/>
    </location>
</feature>
<dbReference type="GO" id="GO:0031201">
    <property type="term" value="C:SNARE complex"/>
    <property type="evidence" value="ECO:0000318"/>
    <property type="project" value="GO_Central"/>
</dbReference>
<dbReference type="GO" id="GO:0006906">
    <property type="term" value="P:vesicle fusion"/>
    <property type="evidence" value="ECO:0000318"/>
    <property type="project" value="GO_Central"/>
</dbReference>
<evidence type="ECO:0000256" key="4">
    <source>
        <dbReference type="ARBA" id="ARBA00022927"/>
    </source>
</evidence>
<dbReference type="InParanoid" id="A2F8V7"/>
<evidence type="ECO:0000256" key="2">
    <source>
        <dbReference type="ARBA" id="ARBA00022448"/>
    </source>
</evidence>
<dbReference type="SMART" id="SM00397">
    <property type="entry name" value="t_SNARE"/>
    <property type="match status" value="1"/>
</dbReference>
<evidence type="ECO:0000256" key="6">
    <source>
        <dbReference type="ARBA" id="ARBA00023034"/>
    </source>
</evidence>
<dbReference type="Proteomes" id="UP000001542">
    <property type="component" value="Unassembled WGS sequence"/>
</dbReference>
<keyword evidence="6" id="KW-0333">Golgi apparatus</keyword>
<gene>
    <name evidence="11" type="ORF">TVAG_403210</name>
</gene>
<comment type="subcellular location">
    <subcellularLocation>
        <location evidence="1">Golgi apparatus membrane</location>
        <topology evidence="1">Single-pass type IV membrane protein</topology>
    </subcellularLocation>
</comment>
<keyword evidence="4" id="KW-0653">Protein transport</keyword>
<dbReference type="SMR" id="A2F8V7"/>
<accession>A2F8V7</accession>
<protein>
    <submittedName>
        <fullName evidence="11">SNARE domain containing protein</fullName>
    </submittedName>
</protein>
<dbReference type="AlphaFoldDB" id="A2F8V7"/>
<reference evidence="11" key="1">
    <citation type="submission" date="2006-10" db="EMBL/GenBank/DDBJ databases">
        <authorList>
            <person name="Amadeo P."/>
            <person name="Zhao Q."/>
            <person name="Wortman J."/>
            <person name="Fraser-Liggett C."/>
            <person name="Carlton J."/>
        </authorList>
    </citation>
    <scope>NUCLEOTIDE SEQUENCE</scope>
    <source>
        <strain evidence="11">G3</strain>
    </source>
</reference>
<dbReference type="InterPro" id="IPR045242">
    <property type="entry name" value="Syntaxin"/>
</dbReference>
<dbReference type="PANTHER" id="PTHR19957">
    <property type="entry name" value="SYNTAXIN"/>
    <property type="match status" value="1"/>
</dbReference>
<dbReference type="VEuPathDB" id="TrichDB:TVAGG3_0689310"/>
<dbReference type="Pfam" id="PF05739">
    <property type="entry name" value="SNARE"/>
    <property type="match status" value="1"/>
</dbReference>
<keyword evidence="2" id="KW-0813">Transport</keyword>
<dbReference type="RefSeq" id="XP_001311569.1">
    <property type="nucleotide sequence ID" value="XM_001311568.1"/>
</dbReference>
<evidence type="ECO:0000256" key="8">
    <source>
        <dbReference type="ARBA" id="ARBA00023136"/>
    </source>
</evidence>
<dbReference type="PROSITE" id="PS50192">
    <property type="entry name" value="T_SNARE"/>
    <property type="match status" value="1"/>
</dbReference>
<dbReference type="FunFam" id="1.20.5.110:FF:000081">
    <property type="entry name" value="Syntaxin 16"/>
    <property type="match status" value="1"/>
</dbReference>
<dbReference type="Gene3D" id="1.20.5.110">
    <property type="match status" value="1"/>
</dbReference>
<dbReference type="InterPro" id="IPR000727">
    <property type="entry name" value="T_SNARE_dom"/>
</dbReference>
<proteinExistence type="predicted"/>
<keyword evidence="3 9" id="KW-0812">Transmembrane</keyword>
<keyword evidence="5 9" id="KW-1133">Transmembrane helix</keyword>
<dbReference type="GO" id="GO:0000149">
    <property type="term" value="F:SNARE binding"/>
    <property type="evidence" value="ECO:0000318"/>
    <property type="project" value="GO_Central"/>
</dbReference>
<keyword evidence="7" id="KW-0175">Coiled coil</keyword>
<evidence type="ECO:0000313" key="12">
    <source>
        <dbReference type="Proteomes" id="UP000001542"/>
    </source>
</evidence>
<reference evidence="11" key="2">
    <citation type="journal article" date="2007" name="Science">
        <title>Draft genome sequence of the sexually transmitted pathogen Trichomonas vaginalis.</title>
        <authorList>
            <person name="Carlton J.M."/>
            <person name="Hirt R.P."/>
            <person name="Silva J.C."/>
            <person name="Delcher A.L."/>
            <person name="Schatz M."/>
            <person name="Zhao Q."/>
            <person name="Wortman J.R."/>
            <person name="Bidwell S.L."/>
            <person name="Alsmark U.C.M."/>
            <person name="Besteiro S."/>
            <person name="Sicheritz-Ponten T."/>
            <person name="Noel C.J."/>
            <person name="Dacks J.B."/>
            <person name="Foster P.G."/>
            <person name="Simillion C."/>
            <person name="Van de Peer Y."/>
            <person name="Miranda-Saavedra D."/>
            <person name="Barton G.J."/>
            <person name="Westrop G.D."/>
            <person name="Mueller S."/>
            <person name="Dessi D."/>
            <person name="Fiori P.L."/>
            <person name="Ren Q."/>
            <person name="Paulsen I."/>
            <person name="Zhang H."/>
            <person name="Bastida-Corcuera F.D."/>
            <person name="Simoes-Barbosa A."/>
            <person name="Brown M.T."/>
            <person name="Hayes R.D."/>
            <person name="Mukherjee M."/>
            <person name="Okumura C.Y."/>
            <person name="Schneider R."/>
            <person name="Smith A.J."/>
            <person name="Vanacova S."/>
            <person name="Villalvazo M."/>
            <person name="Haas B.J."/>
            <person name="Pertea M."/>
            <person name="Feldblyum T.V."/>
            <person name="Utterback T.R."/>
            <person name="Shu C.L."/>
            <person name="Osoegawa K."/>
            <person name="de Jong P.J."/>
            <person name="Hrdy I."/>
            <person name="Horvathova L."/>
            <person name="Zubacova Z."/>
            <person name="Dolezal P."/>
            <person name="Malik S.B."/>
            <person name="Logsdon J.M. Jr."/>
            <person name="Henze K."/>
            <person name="Gupta A."/>
            <person name="Wang C.C."/>
            <person name="Dunne R.L."/>
            <person name="Upcroft J.A."/>
            <person name="Upcroft P."/>
            <person name="White O."/>
            <person name="Salzberg S.L."/>
            <person name="Tang P."/>
            <person name="Chiu C.-H."/>
            <person name="Lee Y.-S."/>
            <person name="Embley T.M."/>
            <person name="Coombs G.H."/>
            <person name="Mottram J.C."/>
            <person name="Tachezy J."/>
            <person name="Fraser-Liggett C.M."/>
            <person name="Johnson P.J."/>
        </authorList>
    </citation>
    <scope>NUCLEOTIDE SEQUENCE [LARGE SCALE GENOMIC DNA]</scope>
    <source>
        <strain evidence="11">G3</strain>
    </source>
</reference>
<dbReference type="KEGG" id="tva:75666950"/>
<evidence type="ECO:0000256" key="3">
    <source>
        <dbReference type="ARBA" id="ARBA00022692"/>
    </source>
</evidence>
<dbReference type="SUPFAM" id="SSF58038">
    <property type="entry name" value="SNARE fusion complex"/>
    <property type="match status" value="1"/>
</dbReference>
<keyword evidence="12" id="KW-1185">Reference proteome</keyword>
<sequence>MEMQQRQNNQELEEMTRRAREVQELFSDLATIISDQGTIIDRIDYNISEALTNAQKGHEAVEEAEKYQKGSKMWICAMIMGILVLILFIIALLK</sequence>
<dbReference type="EMBL" id="DS113667">
    <property type="protein sequence ID" value="EAX98639.1"/>
    <property type="molecule type" value="Genomic_DNA"/>
</dbReference>
<evidence type="ECO:0000256" key="5">
    <source>
        <dbReference type="ARBA" id="ARBA00022989"/>
    </source>
</evidence>
<dbReference type="PANTHER" id="PTHR19957:SF83">
    <property type="entry name" value="SYNTAXIN-16"/>
    <property type="match status" value="1"/>
</dbReference>
<keyword evidence="8 9" id="KW-0472">Membrane</keyword>
<evidence type="ECO:0000259" key="10">
    <source>
        <dbReference type="PROSITE" id="PS50192"/>
    </source>
</evidence>
<dbReference type="STRING" id="5722.A2F8V7"/>
<dbReference type="OrthoDB" id="10251371at2759"/>
<evidence type="ECO:0000256" key="7">
    <source>
        <dbReference type="ARBA" id="ARBA00023054"/>
    </source>
</evidence>
<evidence type="ECO:0000256" key="1">
    <source>
        <dbReference type="ARBA" id="ARBA00004409"/>
    </source>
</evidence>
<dbReference type="GO" id="GO:0048278">
    <property type="term" value="P:vesicle docking"/>
    <property type="evidence" value="ECO:0000318"/>
    <property type="project" value="GO_Central"/>
</dbReference>